<gene>
    <name evidence="1" type="ORF">S12H4_62020</name>
</gene>
<evidence type="ECO:0000313" key="1">
    <source>
        <dbReference type="EMBL" id="GAJ16425.1"/>
    </source>
</evidence>
<dbReference type="EMBL" id="BARW01041406">
    <property type="protein sequence ID" value="GAJ16425.1"/>
    <property type="molecule type" value="Genomic_DNA"/>
</dbReference>
<reference evidence="1" key="1">
    <citation type="journal article" date="2014" name="Front. Microbiol.">
        <title>High frequency of phylogenetically diverse reductive dehalogenase-homologous genes in deep subseafloor sedimentary metagenomes.</title>
        <authorList>
            <person name="Kawai M."/>
            <person name="Futagami T."/>
            <person name="Toyoda A."/>
            <person name="Takaki Y."/>
            <person name="Nishi S."/>
            <person name="Hori S."/>
            <person name="Arai W."/>
            <person name="Tsubouchi T."/>
            <person name="Morono Y."/>
            <person name="Uchiyama I."/>
            <person name="Ito T."/>
            <person name="Fujiyama A."/>
            <person name="Inagaki F."/>
            <person name="Takami H."/>
        </authorList>
    </citation>
    <scope>NUCLEOTIDE SEQUENCE</scope>
    <source>
        <strain evidence="1">Expedition CK06-06</strain>
    </source>
</reference>
<accession>X1VXI4</accession>
<protein>
    <submittedName>
        <fullName evidence="1">Uncharacterized protein</fullName>
    </submittedName>
</protein>
<comment type="caution">
    <text evidence="1">The sequence shown here is derived from an EMBL/GenBank/DDBJ whole genome shotgun (WGS) entry which is preliminary data.</text>
</comment>
<dbReference type="AlphaFoldDB" id="X1VXI4"/>
<sequence length="39" mass="4260">MTKSKQQKKLAKDRLKIWIDGACEPVNPGGTASYGVVIK</sequence>
<organism evidence="1">
    <name type="scientific">marine sediment metagenome</name>
    <dbReference type="NCBI Taxonomy" id="412755"/>
    <lineage>
        <taxon>unclassified sequences</taxon>
        <taxon>metagenomes</taxon>
        <taxon>ecological metagenomes</taxon>
    </lineage>
</organism>
<proteinExistence type="predicted"/>
<name>X1VXI4_9ZZZZ</name>
<feature type="non-terminal residue" evidence="1">
    <location>
        <position position="39"/>
    </location>
</feature>